<keyword evidence="1" id="KW-0472">Membrane</keyword>
<evidence type="ECO:0000313" key="2">
    <source>
        <dbReference type="EMBL" id="POZ55644.1"/>
    </source>
</evidence>
<keyword evidence="1" id="KW-1133">Transmembrane helix</keyword>
<accession>A0A2S5CXW1</accession>
<dbReference type="PROSITE" id="PS51257">
    <property type="entry name" value="PROKAR_LIPOPROTEIN"/>
    <property type="match status" value="1"/>
</dbReference>
<gene>
    <name evidence="2" type="ORF">LYSIN_00427</name>
</gene>
<reference evidence="2 3" key="1">
    <citation type="submission" date="2017-11" db="EMBL/GenBank/DDBJ databases">
        <title>Genome sequence of Lysinibacillus sphaericus, a lignin-degrading bacteria isolated from municipal solid waste soil.</title>
        <authorList>
            <person name="Persinoti G.F."/>
            <person name="Paixao D.A."/>
            <person name="Bugg T.D."/>
            <person name="Squina F.M."/>
        </authorList>
    </citation>
    <scope>NUCLEOTIDE SEQUENCE [LARGE SCALE GENOMIC DNA]</scope>
    <source>
        <strain evidence="2 3">A1</strain>
    </source>
</reference>
<comment type="caution">
    <text evidence="2">The sequence shown here is derived from an EMBL/GenBank/DDBJ whole genome shotgun (WGS) entry which is preliminary data.</text>
</comment>
<dbReference type="EMBL" id="PGLV01000001">
    <property type="protein sequence ID" value="POZ55644.1"/>
    <property type="molecule type" value="Genomic_DNA"/>
</dbReference>
<protein>
    <recommendedName>
        <fullName evidence="4">Lipoprotein</fullName>
    </recommendedName>
</protein>
<evidence type="ECO:0000256" key="1">
    <source>
        <dbReference type="SAM" id="Phobius"/>
    </source>
</evidence>
<sequence length="58" mass="6574">MEIRPYYLAIIAAVISCGASYLSISSDAKSIINFFMAVLIIISIYLSYKEYKKSKRES</sequence>
<name>A0A2S5CXW1_LYSSH</name>
<organism evidence="2 3">
    <name type="scientific">Lysinibacillus sphaericus</name>
    <name type="common">Bacillus sphaericus</name>
    <dbReference type="NCBI Taxonomy" id="1421"/>
    <lineage>
        <taxon>Bacteria</taxon>
        <taxon>Bacillati</taxon>
        <taxon>Bacillota</taxon>
        <taxon>Bacilli</taxon>
        <taxon>Bacillales</taxon>
        <taxon>Bacillaceae</taxon>
        <taxon>Lysinibacillus</taxon>
    </lineage>
</organism>
<dbReference type="Proteomes" id="UP000237319">
    <property type="component" value="Unassembled WGS sequence"/>
</dbReference>
<proteinExistence type="predicted"/>
<feature type="transmembrane region" description="Helical" evidence="1">
    <location>
        <begin position="30"/>
        <end position="48"/>
    </location>
</feature>
<feature type="transmembrane region" description="Helical" evidence="1">
    <location>
        <begin position="7"/>
        <end position="24"/>
    </location>
</feature>
<evidence type="ECO:0008006" key="4">
    <source>
        <dbReference type="Google" id="ProtNLM"/>
    </source>
</evidence>
<dbReference type="AlphaFoldDB" id="A0A2S5CXW1"/>
<keyword evidence="1" id="KW-0812">Transmembrane</keyword>
<dbReference type="RefSeq" id="WP_176723238.1">
    <property type="nucleotide sequence ID" value="NZ_CP194323.1"/>
</dbReference>
<keyword evidence="3" id="KW-1185">Reference proteome</keyword>
<evidence type="ECO:0000313" key="3">
    <source>
        <dbReference type="Proteomes" id="UP000237319"/>
    </source>
</evidence>